<feature type="region of interest" description="Disordered" evidence="5">
    <location>
        <begin position="186"/>
        <end position="357"/>
    </location>
</feature>
<keyword evidence="7" id="KW-1185">Reference proteome</keyword>
<evidence type="ECO:0008006" key="8">
    <source>
        <dbReference type="Google" id="ProtNLM"/>
    </source>
</evidence>
<evidence type="ECO:0000256" key="3">
    <source>
        <dbReference type="ARBA" id="ARBA00022490"/>
    </source>
</evidence>
<reference evidence="6" key="1">
    <citation type="submission" date="2023-03" db="EMBL/GenBank/DDBJ databases">
        <title>Chromosome-level genomes of two armyworms, Mythimna separata and Mythimna loreyi, provide insights into the biosynthesis and reception of sex pheromones.</title>
        <authorList>
            <person name="Zhao H."/>
        </authorList>
    </citation>
    <scope>NUCLEOTIDE SEQUENCE</scope>
    <source>
        <strain evidence="6">BeijingLab</strain>
        <tissue evidence="6">Pupa</tissue>
    </source>
</reference>
<protein>
    <recommendedName>
        <fullName evidence="8">Myeloid leukemia factor</fullName>
    </recommendedName>
</protein>
<dbReference type="EMBL" id="JARGEI010000021">
    <property type="protein sequence ID" value="KAJ8712559.1"/>
    <property type="molecule type" value="Genomic_DNA"/>
</dbReference>
<feature type="compositionally biased region" description="Low complexity" evidence="5">
    <location>
        <begin position="247"/>
        <end position="259"/>
    </location>
</feature>
<feature type="compositionally biased region" description="Low complexity" evidence="5">
    <location>
        <begin position="324"/>
        <end position="343"/>
    </location>
</feature>
<evidence type="ECO:0000256" key="1">
    <source>
        <dbReference type="ARBA" id="ARBA00004496"/>
    </source>
</evidence>
<feature type="region of interest" description="Disordered" evidence="5">
    <location>
        <begin position="92"/>
        <end position="121"/>
    </location>
</feature>
<dbReference type="GO" id="GO:0005737">
    <property type="term" value="C:cytoplasm"/>
    <property type="evidence" value="ECO:0007669"/>
    <property type="project" value="UniProtKB-SubCell"/>
</dbReference>
<evidence type="ECO:0000256" key="5">
    <source>
        <dbReference type="SAM" id="MobiDB-lite"/>
    </source>
</evidence>
<feature type="compositionally biased region" description="Basic residues" evidence="5">
    <location>
        <begin position="231"/>
        <end position="245"/>
    </location>
</feature>
<keyword evidence="4" id="KW-0597">Phosphoprotein</keyword>
<evidence type="ECO:0000313" key="6">
    <source>
        <dbReference type="EMBL" id="KAJ8712559.1"/>
    </source>
</evidence>
<dbReference type="AlphaFoldDB" id="A0AAD7YE97"/>
<evidence type="ECO:0000256" key="4">
    <source>
        <dbReference type="ARBA" id="ARBA00022553"/>
    </source>
</evidence>
<feature type="compositionally biased region" description="Basic residues" evidence="5">
    <location>
        <begin position="270"/>
        <end position="284"/>
    </location>
</feature>
<evidence type="ECO:0000313" key="7">
    <source>
        <dbReference type="Proteomes" id="UP001231518"/>
    </source>
</evidence>
<sequence>MSLFGSLMGDVEDDPFFGSHMRHMRQMNNMMNSLFSDPFGMLGGDGPLAIMGPRHGNAMMPFMPQMPPLNRLFGDMDPSNMHHHIPGSSYSSSTVVMSSGPGGKPQVYSSTSSTKIGPHGIKETCKTMQDSRTGTKSMAIGHHIGERAHVIEREQNFYTGDAEERQEFINLEEDEAEEFDREFQYKASSANGGRGRPAIQAPRREPQRLALPAPPVPTITVPNTSSEGSGRRHSASLRPSSRRPIRTAASPLTLSSSPSVREVYGSSHPQRTHRHKQHKSHVPHNGHAAHVSHVPHGAHSPHGAHASHGSHSPHGAYVSHGAHSPHVSHGSQSPHGSHSPHAAHGSHAHHRHSPANN</sequence>
<comment type="similarity">
    <text evidence="2">Belongs to the MLF family.</text>
</comment>
<dbReference type="PANTHER" id="PTHR13105">
    <property type="entry name" value="MYELOID LEUKEMIA FACTOR"/>
    <property type="match status" value="1"/>
</dbReference>
<dbReference type="Pfam" id="PF10248">
    <property type="entry name" value="Mlf1IP"/>
    <property type="match status" value="1"/>
</dbReference>
<gene>
    <name evidence="6" type="ORF">PYW07_005401</name>
</gene>
<dbReference type="Proteomes" id="UP001231518">
    <property type="component" value="Chromosome 17"/>
</dbReference>
<feature type="compositionally biased region" description="Low complexity" evidence="5">
    <location>
        <begin position="286"/>
        <end position="316"/>
    </location>
</feature>
<feature type="compositionally biased region" description="Basic residues" evidence="5">
    <location>
        <begin position="344"/>
        <end position="357"/>
    </location>
</feature>
<name>A0AAD7YE97_MYTSE</name>
<comment type="caution">
    <text evidence="6">The sequence shown here is derived from an EMBL/GenBank/DDBJ whole genome shotgun (WGS) entry which is preliminary data.</text>
</comment>
<evidence type="ECO:0000256" key="2">
    <source>
        <dbReference type="ARBA" id="ARBA00008332"/>
    </source>
</evidence>
<proteinExistence type="inferred from homology"/>
<comment type="subcellular location">
    <subcellularLocation>
        <location evidence="1">Cytoplasm</location>
    </subcellularLocation>
</comment>
<accession>A0AAD7YE97</accession>
<keyword evidence="3" id="KW-0963">Cytoplasm</keyword>
<dbReference type="InterPro" id="IPR019376">
    <property type="entry name" value="Myeloid_leukemia_factor"/>
</dbReference>
<organism evidence="6 7">
    <name type="scientific">Mythimna separata</name>
    <name type="common">Oriental armyworm</name>
    <name type="synonym">Pseudaletia separata</name>
    <dbReference type="NCBI Taxonomy" id="271217"/>
    <lineage>
        <taxon>Eukaryota</taxon>
        <taxon>Metazoa</taxon>
        <taxon>Ecdysozoa</taxon>
        <taxon>Arthropoda</taxon>
        <taxon>Hexapoda</taxon>
        <taxon>Insecta</taxon>
        <taxon>Pterygota</taxon>
        <taxon>Neoptera</taxon>
        <taxon>Endopterygota</taxon>
        <taxon>Lepidoptera</taxon>
        <taxon>Glossata</taxon>
        <taxon>Ditrysia</taxon>
        <taxon>Noctuoidea</taxon>
        <taxon>Noctuidae</taxon>
        <taxon>Noctuinae</taxon>
        <taxon>Hadenini</taxon>
        <taxon>Mythimna</taxon>
    </lineage>
</organism>